<sequence>MDQDFFLKSLGIFLMGTTVVTLRYFLFAGIAYGVFWKKLRERISHRIIQAKLPEFQKIRTEIKFSLSTMVIFGLVGVGIFWAKSAGYTKIYKNISDFGWPYFLFSIIAMIVIHDAYFYLTHRLMHHRSIYRYVHEVHHRSTNPSPWAAFAFHPYEAVIEAGIVPLVVLIMPVHGLAIFIFLLFMTFLNVLGHLSIELYPKGFVRNPLTNWNNTTTHHNMHHRYFQCNYGLYFNWWDKLFKTNHNQYAKEFERITEKPLFLPK</sequence>
<evidence type="ECO:0000256" key="3">
    <source>
        <dbReference type="ARBA" id="ARBA00022989"/>
    </source>
</evidence>
<reference evidence="7 8" key="1">
    <citation type="submission" date="2018-02" db="EMBL/GenBank/DDBJ databases">
        <title>Novel Leptospira species isolated from soil and water in Japan.</title>
        <authorList>
            <person name="Nakao R."/>
            <person name="Masuzawa T."/>
        </authorList>
    </citation>
    <scope>NUCLEOTIDE SEQUENCE [LARGE SCALE GENOMIC DNA]</scope>
    <source>
        <strain evidence="7 8">YH101</strain>
    </source>
</reference>
<evidence type="ECO:0000259" key="6">
    <source>
        <dbReference type="Pfam" id="PF04116"/>
    </source>
</evidence>
<dbReference type="OrthoDB" id="9770329at2"/>
<name>A0A2P2E2E2_9LEPT</name>
<dbReference type="InterPro" id="IPR006694">
    <property type="entry name" value="Fatty_acid_hydroxylase"/>
</dbReference>
<dbReference type="GO" id="GO:0016491">
    <property type="term" value="F:oxidoreductase activity"/>
    <property type="evidence" value="ECO:0007669"/>
    <property type="project" value="InterPro"/>
</dbReference>
<dbReference type="RefSeq" id="WP_108977289.1">
    <property type="nucleotide sequence ID" value="NZ_BFBB01000008.1"/>
</dbReference>
<evidence type="ECO:0000313" key="8">
    <source>
        <dbReference type="Proteomes" id="UP000245133"/>
    </source>
</evidence>
<evidence type="ECO:0000256" key="1">
    <source>
        <dbReference type="ARBA" id="ARBA00004370"/>
    </source>
</evidence>
<evidence type="ECO:0000313" key="7">
    <source>
        <dbReference type="EMBL" id="GBF51014.1"/>
    </source>
</evidence>
<dbReference type="AlphaFoldDB" id="A0A2P2E2E2"/>
<accession>A0A2P2E2E2</accession>
<keyword evidence="8" id="KW-1185">Reference proteome</keyword>
<keyword evidence="4 5" id="KW-0472">Membrane</keyword>
<evidence type="ECO:0000256" key="4">
    <source>
        <dbReference type="ARBA" id="ARBA00023136"/>
    </source>
</evidence>
<keyword evidence="2 5" id="KW-0812">Transmembrane</keyword>
<dbReference type="InterPro" id="IPR050307">
    <property type="entry name" value="Sterol_Desaturase_Related"/>
</dbReference>
<dbReference type="GO" id="GO:0016020">
    <property type="term" value="C:membrane"/>
    <property type="evidence" value="ECO:0007669"/>
    <property type="project" value="UniProtKB-SubCell"/>
</dbReference>
<dbReference type="GO" id="GO:0005506">
    <property type="term" value="F:iron ion binding"/>
    <property type="evidence" value="ECO:0007669"/>
    <property type="project" value="InterPro"/>
</dbReference>
<organism evidence="7 8">
    <name type="scientific">Leptospira ryugenii</name>
    <dbReference type="NCBI Taxonomy" id="1917863"/>
    <lineage>
        <taxon>Bacteria</taxon>
        <taxon>Pseudomonadati</taxon>
        <taxon>Spirochaetota</taxon>
        <taxon>Spirochaetia</taxon>
        <taxon>Leptospirales</taxon>
        <taxon>Leptospiraceae</taxon>
        <taxon>Leptospira</taxon>
    </lineage>
</organism>
<feature type="transmembrane region" description="Helical" evidence="5">
    <location>
        <begin position="101"/>
        <end position="119"/>
    </location>
</feature>
<feature type="domain" description="Fatty acid hydroxylase" evidence="6">
    <location>
        <begin position="107"/>
        <end position="241"/>
    </location>
</feature>
<dbReference type="Proteomes" id="UP000245133">
    <property type="component" value="Unassembled WGS sequence"/>
</dbReference>
<evidence type="ECO:0000256" key="2">
    <source>
        <dbReference type="ARBA" id="ARBA00022692"/>
    </source>
</evidence>
<gene>
    <name evidence="7" type="ORF">LPTSP4_25450</name>
</gene>
<evidence type="ECO:0000256" key="5">
    <source>
        <dbReference type="SAM" id="Phobius"/>
    </source>
</evidence>
<comment type="subcellular location">
    <subcellularLocation>
        <location evidence="1">Membrane</location>
    </subcellularLocation>
</comment>
<feature type="transmembrane region" description="Helical" evidence="5">
    <location>
        <begin position="64"/>
        <end position="81"/>
    </location>
</feature>
<dbReference type="EMBL" id="BFBB01000008">
    <property type="protein sequence ID" value="GBF51014.1"/>
    <property type="molecule type" value="Genomic_DNA"/>
</dbReference>
<feature type="transmembrane region" description="Helical" evidence="5">
    <location>
        <begin position="12"/>
        <end position="36"/>
    </location>
</feature>
<comment type="caution">
    <text evidence="7">The sequence shown here is derived from an EMBL/GenBank/DDBJ whole genome shotgun (WGS) entry which is preliminary data.</text>
</comment>
<dbReference type="GO" id="GO:0008610">
    <property type="term" value="P:lipid biosynthetic process"/>
    <property type="evidence" value="ECO:0007669"/>
    <property type="project" value="InterPro"/>
</dbReference>
<proteinExistence type="predicted"/>
<dbReference type="PANTHER" id="PTHR11863">
    <property type="entry name" value="STEROL DESATURASE"/>
    <property type="match status" value="1"/>
</dbReference>
<protein>
    <submittedName>
        <fullName evidence="7">C-5 sterol desaturase</fullName>
    </submittedName>
</protein>
<keyword evidence="3 5" id="KW-1133">Transmembrane helix</keyword>
<dbReference type="Pfam" id="PF04116">
    <property type="entry name" value="FA_hydroxylase"/>
    <property type="match status" value="1"/>
</dbReference>